<accession>A0A653S3A8</accession>
<sequence>MRNTLIILLVLSLFTGCGTKKLSRQETVTTYYNAYDSGDFNKIKAVIHDSITLVSGDFVMPFNKTSFKEFYKWDSIFKPTYEILQLTEDNNDIIATITQKNIRNGFLKNNPLKLHIKVSFVTGKITKLEELDYIDVNWTAWNQEKDSLVDWIKVNHPELDGFVNDMTMTGAMNYLKAIELFEKKRKLEIQKLHQP</sequence>
<evidence type="ECO:0000313" key="2">
    <source>
        <dbReference type="Proteomes" id="UP000430202"/>
    </source>
</evidence>
<dbReference type="RefSeq" id="WP_159302819.1">
    <property type="nucleotide sequence ID" value="NZ_LR733271.1"/>
</dbReference>
<dbReference type="EMBL" id="CABWLR010000003">
    <property type="protein sequence ID" value="VXB61798.1"/>
    <property type="molecule type" value="Genomic_DNA"/>
</dbReference>
<dbReference type="InterPro" id="IPR032710">
    <property type="entry name" value="NTF2-like_dom_sf"/>
</dbReference>
<evidence type="ECO:0008006" key="3">
    <source>
        <dbReference type="Google" id="ProtNLM"/>
    </source>
</evidence>
<dbReference type="PROSITE" id="PS51257">
    <property type="entry name" value="PROKAR_LIPOPROTEIN"/>
    <property type="match status" value="1"/>
</dbReference>
<keyword evidence="2" id="KW-1185">Reference proteome</keyword>
<gene>
    <name evidence="1" type="ORF">MARI151_30165</name>
</gene>
<dbReference type="Gene3D" id="3.10.450.50">
    <property type="match status" value="1"/>
</dbReference>
<dbReference type="Proteomes" id="UP000430202">
    <property type="component" value="Unassembled WGS sequence"/>
</dbReference>
<proteinExistence type="predicted"/>
<dbReference type="SUPFAM" id="SSF54427">
    <property type="entry name" value="NTF2-like"/>
    <property type="match status" value="1"/>
</dbReference>
<dbReference type="AlphaFoldDB" id="A0A653S3A8"/>
<name>A0A653S3A8_9FLAO</name>
<protein>
    <recommendedName>
        <fullName evidence="3">SnoaL-like domain-containing protein</fullName>
    </recommendedName>
</protein>
<organism evidence="1 2">
    <name type="scientific">Maribacter litoralis</name>
    <dbReference type="NCBI Taxonomy" id="2059726"/>
    <lineage>
        <taxon>Bacteria</taxon>
        <taxon>Pseudomonadati</taxon>
        <taxon>Bacteroidota</taxon>
        <taxon>Flavobacteriia</taxon>
        <taxon>Flavobacteriales</taxon>
        <taxon>Flavobacteriaceae</taxon>
        <taxon>Maribacter</taxon>
    </lineage>
</organism>
<evidence type="ECO:0000313" key="1">
    <source>
        <dbReference type="EMBL" id="VXB61798.1"/>
    </source>
</evidence>
<reference evidence="1 2" key="1">
    <citation type="submission" date="2019-10" db="EMBL/GenBank/DDBJ databases">
        <authorList>
            <person name="Karimi E."/>
        </authorList>
    </citation>
    <scope>NUCLEOTIDE SEQUENCE [LARGE SCALE GENOMIC DNA]</scope>
    <source>
        <strain evidence="1">Maribacter sp. 151</strain>
    </source>
</reference>